<sequence length="387" mass="42692">MDDSRNDSKNPKNARWHDDEPPDIGCSLSPTKDPPSPLCPPASINLRPSVSYKDSLMGESNGNHAQDDILADDDDIEILEGEVTRIFINGLISIQFSELIQSLAAKSMDRTIVLKLLGRCIGYEILKTKIHKLWKPAHEIKLLDIENGYFLATFRSHEDFLTILTDGPWTIFGHYLTIEPWSPDFSPSQPYPSKVVAWIRLLGLPATLYKWSQIKEIGNCTGPAVRIDYQTESGCHGRFARMAIQIDLNTPLISKLIVNGKLQVIEYDEVAGGSRFNPLVNDPEDTQVDGNVANPVQANTSAPLVPPPCAKEISLLWPSHQELSTSGNPSSLLSTIILLSLGLSRRPSDTSNRDIPPSRKNGHVMGDPPDSDMELLPTPLLLGLGHE</sequence>
<proteinExistence type="predicted"/>
<gene>
    <name evidence="3" type="ORF">V6N12_007496</name>
</gene>
<name>A0ABR2F212_9ROSI</name>
<evidence type="ECO:0000259" key="2">
    <source>
        <dbReference type="Pfam" id="PF14111"/>
    </source>
</evidence>
<dbReference type="InterPro" id="IPR025558">
    <property type="entry name" value="DUF4283"/>
</dbReference>
<comment type="caution">
    <text evidence="3">The sequence shown here is derived from an EMBL/GenBank/DDBJ whole genome shotgun (WGS) entry which is preliminary data.</text>
</comment>
<evidence type="ECO:0000313" key="3">
    <source>
        <dbReference type="EMBL" id="KAK8568963.1"/>
    </source>
</evidence>
<dbReference type="InterPro" id="IPR040256">
    <property type="entry name" value="At4g02000-like"/>
</dbReference>
<feature type="compositionally biased region" description="Low complexity" evidence="1">
    <location>
        <begin position="375"/>
        <end position="387"/>
    </location>
</feature>
<dbReference type="EMBL" id="JBBPBM010000009">
    <property type="protein sequence ID" value="KAK8568963.1"/>
    <property type="molecule type" value="Genomic_DNA"/>
</dbReference>
<dbReference type="Pfam" id="PF14111">
    <property type="entry name" value="DUF4283"/>
    <property type="match status" value="1"/>
</dbReference>
<feature type="domain" description="DUF4283" evidence="2">
    <location>
        <begin position="107"/>
        <end position="189"/>
    </location>
</feature>
<protein>
    <recommendedName>
        <fullName evidence="2">DUF4283 domain-containing protein</fullName>
    </recommendedName>
</protein>
<organism evidence="3 4">
    <name type="scientific">Hibiscus sabdariffa</name>
    <name type="common">roselle</name>
    <dbReference type="NCBI Taxonomy" id="183260"/>
    <lineage>
        <taxon>Eukaryota</taxon>
        <taxon>Viridiplantae</taxon>
        <taxon>Streptophyta</taxon>
        <taxon>Embryophyta</taxon>
        <taxon>Tracheophyta</taxon>
        <taxon>Spermatophyta</taxon>
        <taxon>Magnoliopsida</taxon>
        <taxon>eudicotyledons</taxon>
        <taxon>Gunneridae</taxon>
        <taxon>Pentapetalae</taxon>
        <taxon>rosids</taxon>
        <taxon>malvids</taxon>
        <taxon>Malvales</taxon>
        <taxon>Malvaceae</taxon>
        <taxon>Malvoideae</taxon>
        <taxon>Hibiscus</taxon>
    </lineage>
</organism>
<feature type="region of interest" description="Disordered" evidence="1">
    <location>
        <begin position="1"/>
        <end position="43"/>
    </location>
</feature>
<reference evidence="3 4" key="1">
    <citation type="journal article" date="2024" name="G3 (Bethesda)">
        <title>Genome assembly of Hibiscus sabdariffa L. provides insights into metabolisms of medicinal natural products.</title>
        <authorList>
            <person name="Kim T."/>
        </authorList>
    </citation>
    <scope>NUCLEOTIDE SEQUENCE [LARGE SCALE GENOMIC DNA]</scope>
    <source>
        <strain evidence="3">TK-2024</strain>
        <tissue evidence="3">Old leaves</tissue>
    </source>
</reference>
<keyword evidence="4" id="KW-1185">Reference proteome</keyword>
<evidence type="ECO:0000313" key="4">
    <source>
        <dbReference type="Proteomes" id="UP001472677"/>
    </source>
</evidence>
<feature type="region of interest" description="Disordered" evidence="1">
    <location>
        <begin position="345"/>
        <end position="387"/>
    </location>
</feature>
<dbReference type="PANTHER" id="PTHR31286">
    <property type="entry name" value="GLYCINE-RICH CELL WALL STRUCTURAL PROTEIN 1.8-LIKE"/>
    <property type="match status" value="1"/>
</dbReference>
<dbReference type="Proteomes" id="UP001472677">
    <property type="component" value="Unassembled WGS sequence"/>
</dbReference>
<dbReference type="PANTHER" id="PTHR31286:SF173">
    <property type="entry name" value="DUF4283 DOMAIN-CONTAINING PROTEIN"/>
    <property type="match status" value="1"/>
</dbReference>
<evidence type="ECO:0000256" key="1">
    <source>
        <dbReference type="SAM" id="MobiDB-lite"/>
    </source>
</evidence>
<accession>A0ABR2F212</accession>
<feature type="compositionally biased region" description="Basic and acidic residues" evidence="1">
    <location>
        <begin position="1"/>
        <end position="19"/>
    </location>
</feature>